<proteinExistence type="inferred from homology"/>
<dbReference type="InterPro" id="IPR008930">
    <property type="entry name" value="Terpenoid_cyclase/PrenylTrfase"/>
</dbReference>
<evidence type="ECO:0000256" key="3">
    <source>
        <dbReference type="SAM" id="SignalP"/>
    </source>
</evidence>
<accession>A0A225D4E5</accession>
<dbReference type="InterPro" id="IPR041246">
    <property type="entry name" value="Bact_MG10"/>
</dbReference>
<dbReference type="RefSeq" id="WP_088259467.1">
    <property type="nucleotide sequence ID" value="NZ_NIDE01000017.1"/>
</dbReference>
<feature type="region of interest" description="Disordered" evidence="2">
    <location>
        <begin position="1220"/>
        <end position="1257"/>
    </location>
</feature>
<comment type="similarity">
    <text evidence="1">Belongs to the protease inhibitor I39 (alpha-2-macroglobulin) family. Bacterial alpha-2-macroglobulin subfamily.</text>
</comment>
<dbReference type="InterPro" id="IPR011625">
    <property type="entry name" value="A2M_N_BRD"/>
</dbReference>
<dbReference type="PANTHER" id="PTHR40094:SF1">
    <property type="entry name" value="UBIQUITIN DOMAIN-CONTAINING PROTEIN"/>
    <property type="match status" value="1"/>
</dbReference>
<dbReference type="GO" id="GO:0004866">
    <property type="term" value="F:endopeptidase inhibitor activity"/>
    <property type="evidence" value="ECO:0007669"/>
    <property type="project" value="InterPro"/>
</dbReference>
<dbReference type="Gene3D" id="1.50.10.20">
    <property type="match status" value="1"/>
</dbReference>
<protein>
    <submittedName>
        <fullName evidence="5">Alpha-2-macroglobulin domain protein</fullName>
    </submittedName>
</protein>
<feature type="compositionally biased region" description="Basic and acidic residues" evidence="2">
    <location>
        <begin position="1231"/>
        <end position="1242"/>
    </location>
</feature>
<dbReference type="InterPro" id="IPR002890">
    <property type="entry name" value="MG2"/>
</dbReference>
<feature type="signal peptide" evidence="3">
    <location>
        <begin position="1"/>
        <end position="31"/>
    </location>
</feature>
<evidence type="ECO:0000256" key="2">
    <source>
        <dbReference type="SAM" id="MobiDB-lite"/>
    </source>
</evidence>
<feature type="chain" id="PRO_5012917431" evidence="3">
    <location>
        <begin position="32"/>
        <end position="2029"/>
    </location>
</feature>
<dbReference type="InterPro" id="IPR001599">
    <property type="entry name" value="Macroglobln_a2"/>
</dbReference>
<dbReference type="Pfam" id="PF07703">
    <property type="entry name" value="A2M_BRD"/>
    <property type="match status" value="1"/>
</dbReference>
<keyword evidence="3" id="KW-0732">Signal</keyword>
<dbReference type="OrthoDB" id="9767116at2"/>
<evidence type="ECO:0000313" key="6">
    <source>
        <dbReference type="Proteomes" id="UP000214646"/>
    </source>
</evidence>
<dbReference type="Pfam" id="PF00207">
    <property type="entry name" value="A2M"/>
    <property type="match status" value="1"/>
</dbReference>
<reference evidence="6" key="1">
    <citation type="submission" date="2017-06" db="EMBL/GenBank/DDBJ databases">
        <title>Genome analysis of Fimbriiglobus ruber SP5, the first member of the order Planctomycetales with confirmed chitinolytic capability.</title>
        <authorList>
            <person name="Ravin N.V."/>
            <person name="Rakitin A.L."/>
            <person name="Ivanova A.A."/>
            <person name="Beletsky A.V."/>
            <person name="Kulichevskaya I.S."/>
            <person name="Mardanov A.V."/>
            <person name="Dedysh S.N."/>
        </authorList>
    </citation>
    <scope>NUCLEOTIDE SEQUENCE [LARGE SCALE GENOMIC DNA]</scope>
    <source>
        <strain evidence="6">SP5</strain>
    </source>
</reference>
<dbReference type="SMART" id="SM01360">
    <property type="entry name" value="A2M"/>
    <property type="match status" value="1"/>
</dbReference>
<comment type="caution">
    <text evidence="5">The sequence shown here is derived from an EMBL/GenBank/DDBJ whole genome shotgun (WGS) entry which is preliminary data.</text>
</comment>
<organism evidence="5 6">
    <name type="scientific">Fimbriiglobus ruber</name>
    <dbReference type="NCBI Taxonomy" id="1908690"/>
    <lineage>
        <taxon>Bacteria</taxon>
        <taxon>Pseudomonadati</taxon>
        <taxon>Planctomycetota</taxon>
        <taxon>Planctomycetia</taxon>
        <taxon>Gemmatales</taxon>
        <taxon>Gemmataceae</taxon>
        <taxon>Fimbriiglobus</taxon>
    </lineage>
</organism>
<evidence type="ECO:0000259" key="4">
    <source>
        <dbReference type="SMART" id="SM01360"/>
    </source>
</evidence>
<dbReference type="Pfam" id="PF17973">
    <property type="entry name" value="bMG10"/>
    <property type="match status" value="1"/>
</dbReference>
<dbReference type="SUPFAM" id="SSF48239">
    <property type="entry name" value="Terpenoid cyclases/Protein prenyltransferases"/>
    <property type="match status" value="1"/>
</dbReference>
<feature type="region of interest" description="Disordered" evidence="2">
    <location>
        <begin position="873"/>
        <end position="904"/>
    </location>
</feature>
<evidence type="ECO:0000256" key="1">
    <source>
        <dbReference type="ARBA" id="ARBA00010556"/>
    </source>
</evidence>
<feature type="domain" description="Alpha-2-macroglobulin" evidence="4">
    <location>
        <begin position="1269"/>
        <end position="1361"/>
    </location>
</feature>
<dbReference type="EMBL" id="NIDE01000017">
    <property type="protein sequence ID" value="OWK36471.1"/>
    <property type="molecule type" value="Genomic_DNA"/>
</dbReference>
<dbReference type="Proteomes" id="UP000214646">
    <property type="component" value="Unassembled WGS sequence"/>
</dbReference>
<dbReference type="Gene3D" id="2.60.40.1930">
    <property type="match status" value="1"/>
</dbReference>
<gene>
    <name evidence="5" type="ORF">FRUB_09034</name>
</gene>
<evidence type="ECO:0000313" key="5">
    <source>
        <dbReference type="EMBL" id="OWK36471.1"/>
    </source>
</evidence>
<dbReference type="InterPro" id="IPR051802">
    <property type="entry name" value="YfhM-like"/>
</dbReference>
<sequence length="2029" mass="225592">MSFARRPAVVAVAFASLLAAMLAVVSRYAEAAPPRPEQWKKVEEAEKKGLPQTAIKELEPIIASALTDKAYPEAIKALAKKIALEGNIQGNKPEERITRMKAEIAKAPKEIVPVLDTILAHWYWHYFQQNRWRFMQRTATSAPPGEDFTTWDLPRLFGEIDAQFTKALSAEKELKATPIGTYDALLTKGTLPDTYRPTLFDFIAFEALNFYASPEQAGAKAEDTFEVDASSPALGNRDEFLKWAPQTTDASSRLLKAFKLFQNLLTFHANDTDKTALLDADLFRLQFANAHVIGEEKSARYKAALLRFADDNAKHELSALARFRLAQIVDGEGDRVEARKIAQQAVNAYPDSLGGKQAFNLILQIEAKAVQIHTERVWTDPLPVIRVQYRNITGVHFRVYKADWAARLGGQYRRPEALSPEDRRAFLAKKPDLEFSTDLPATPDYLERTHDVPAPKDLKPGFYFLFASPDPKFLEADNPISATDVWVSDLALVTRNDWGNPSLDGFVLKGNSGEPVVGAKVRTWTRDNQGHLNAGPTVETDKNGQFVVAGAANRGVLLLASFEGQELAAMNDYYVNQYDRTPKPYGHTVLFTDRSLYRPGQMVQFKGICLHVDQQKDGYETIKNKSVTVHFRDPNGQEVFKLETKSNDYGSFSGSFTAPRDRLTGRFMIQVDQDVPGNAFINVEEYKRPKFKVDLEAPKEPAKLGAEVKITGKAIGYTGAAIGGAKVRYHVVRQVQFPMWWYGFYSWRMPPRFNSAQEIAHGTAVTEADGSFTVTFPAAPDRTAAVKDEPTFTFTVSADVTDTTGETRSASRGVRVGYAALQASLSTEEWLTADKDMKLTVTTQTLDGEGKAAKGTVKVYALKAPAKVQRPELLGGRIPPRPRRGVGAAPAVVPAPTPDPGNPMNWDEGEVVATLPFTTDASGKVELTTKLPAGAYRAKLETQDEFGKPVTGKHQFTVVDPAARALALKIPHLFAAPKWSLEPGQEFSALWGTGYDTGRAFIEIEHRNKIVQAFWTEAGSTQATVKQAVTEAMRGGFTVRSTFVRENRAYLDSRHVDVPWTNKDLKVKWERFVSKLEPGQKEKWTAVVTGPDAKKAVAEMVAALYDESLDAYLPHDWLHKFNVFRQDHSNRNAQFENAAKYFNDLTGSWVLPFKQIAPGTHRAFPADVTVNLHWYEFRGRGGFGGGAVPMAAAAPGGMGGGEQLRQNRALGEKAALGFERDGVEAQNGARRKGDDGGDKRAEASVPPGGGADQGPDLSKVSARVNLQETAFFFPHLVSDQAGEVRMEFTMPEALTKWKFLGFAHDRELRSGFLGGETVTAKDLMVQPNPPRFLREGDLLEFSVKVSNQASGRATGKVRLTFADARTGKPVDIDIGNTETADQPFEIASKESKSFSWKLTVPDGMGPVTYKAVGATDRFSDGEEGALPVLSKRILVTESLPLPIRGKTTKTFDFAKLRESAKSDTLKTQSLTVQMTSNPAWYAVMALPYLMESQLECSEQVFNRLYANALARSVAQSNPKIRKVFDQWKNTPALDSPLEKNQDVKSVILAETPWVRAALKESEARRNVGILFDDNRLNEETARQLRKLAEMQHGDGAWPWFPGGPANDYITLYITTGFGRLRHLGVKLDVAPAVKSLTRLDAWADKIYRDILAHSKNKDDNHLSTTIALYLYGRSFFLQDKPVAKEHQEAVTYWQGQAKKHWLQLANRQGQAHLALALKRFGDKETPAGILASIKERSVTNEEMGMFWRDTEYSWWWYHAPIETQAVMIEALDEVANDAKAVEECKVWLLKQKQTQNWKTTKATADAAYALLLRGDNLLASDELVDVTLGAEHIKPEAVEAGTGYYEQKFVRSEVKPEFGTIKVTKADAGVSWGAAHWQYLEDVSKVTPHTGTPLKLEKKLFKRVFTKTGPVLEAVTGPVAVGDELVVRIVLRTDRDMEYVHLKDHRGSGTEPVNVLSRYKYQDGLGYYEATKDTASHFFMDYLPKGTYVFEYALRVQHRGKYPTGLANIQCLYAPEFNSHSESIMIEAK</sequence>
<dbReference type="PANTHER" id="PTHR40094">
    <property type="entry name" value="ALPHA-2-MACROGLOBULIN HOMOLOG"/>
    <property type="match status" value="1"/>
</dbReference>
<keyword evidence="6" id="KW-1185">Reference proteome</keyword>
<name>A0A225D4E5_9BACT</name>
<dbReference type="Pfam" id="PF01835">
    <property type="entry name" value="MG2"/>
    <property type="match status" value="1"/>
</dbReference>